<dbReference type="Gene3D" id="2.60.120.260">
    <property type="entry name" value="Galactose-binding domain-like"/>
    <property type="match status" value="1"/>
</dbReference>
<dbReference type="SUPFAM" id="SSF49785">
    <property type="entry name" value="Galactose-binding domain-like"/>
    <property type="match status" value="1"/>
</dbReference>
<reference evidence="3" key="1">
    <citation type="submission" date="2018-05" db="EMBL/GenBank/DDBJ databases">
        <authorList>
            <person name="Lanie J.A."/>
            <person name="Ng W.-L."/>
            <person name="Kazmierczak K.M."/>
            <person name="Andrzejewski T.M."/>
            <person name="Davidsen T.M."/>
            <person name="Wayne K.J."/>
            <person name="Tettelin H."/>
            <person name="Glass J.I."/>
            <person name="Rusch D."/>
            <person name="Podicherti R."/>
            <person name="Tsui H.-C.T."/>
            <person name="Winkler M.E."/>
        </authorList>
    </citation>
    <scope>NUCLEOTIDE SEQUENCE</scope>
</reference>
<feature type="non-terminal residue" evidence="3">
    <location>
        <position position="130"/>
    </location>
</feature>
<dbReference type="InterPro" id="IPR006104">
    <property type="entry name" value="Glyco_hydro_2_N"/>
</dbReference>
<dbReference type="GO" id="GO:0004553">
    <property type="term" value="F:hydrolase activity, hydrolyzing O-glycosyl compounds"/>
    <property type="evidence" value="ECO:0007669"/>
    <property type="project" value="InterPro"/>
</dbReference>
<proteinExistence type="inferred from homology"/>
<gene>
    <name evidence="3" type="ORF">METZ01_LOCUS151947</name>
</gene>
<dbReference type="EMBL" id="UINC01024774">
    <property type="protein sequence ID" value="SVA99093.1"/>
    <property type="molecule type" value="Genomic_DNA"/>
</dbReference>
<evidence type="ECO:0000256" key="1">
    <source>
        <dbReference type="ARBA" id="ARBA00007401"/>
    </source>
</evidence>
<dbReference type="PANTHER" id="PTHR42732">
    <property type="entry name" value="BETA-GALACTOSIDASE"/>
    <property type="match status" value="1"/>
</dbReference>
<comment type="similarity">
    <text evidence="1">Belongs to the glycosyl hydrolase 2 family.</text>
</comment>
<dbReference type="AlphaFoldDB" id="A0A382ADN8"/>
<name>A0A382ADN8_9ZZZZ</name>
<dbReference type="PANTHER" id="PTHR42732:SF3">
    <property type="entry name" value="HYDROLASE"/>
    <property type="match status" value="1"/>
</dbReference>
<dbReference type="InterPro" id="IPR051913">
    <property type="entry name" value="GH2_Domain-Containing"/>
</dbReference>
<protein>
    <recommendedName>
        <fullName evidence="2">Glycosyl hydrolases family 2 sugar binding domain-containing protein</fullName>
    </recommendedName>
</protein>
<dbReference type="InterPro" id="IPR008979">
    <property type="entry name" value="Galactose-bd-like_sf"/>
</dbReference>
<accession>A0A382ADN8</accession>
<evidence type="ECO:0000259" key="2">
    <source>
        <dbReference type="Pfam" id="PF02837"/>
    </source>
</evidence>
<feature type="non-terminal residue" evidence="3">
    <location>
        <position position="1"/>
    </location>
</feature>
<sequence>VSGEEHGWHENPAALDQSIIVPFCPESALSGIGYTDFMPAVWYHRSFDLPAEWEGRRILLHFGAVDYDCRAWVNGQAIGSHLGGSVSFTFDITDAVQGSGNSLVVNAIDDTRSAVQPSGKQAHELHSNGC</sequence>
<evidence type="ECO:0000313" key="3">
    <source>
        <dbReference type="EMBL" id="SVA99093.1"/>
    </source>
</evidence>
<dbReference type="GO" id="GO:0005975">
    <property type="term" value="P:carbohydrate metabolic process"/>
    <property type="evidence" value="ECO:0007669"/>
    <property type="project" value="InterPro"/>
</dbReference>
<dbReference type="Pfam" id="PF02837">
    <property type="entry name" value="Glyco_hydro_2_N"/>
    <property type="match status" value="1"/>
</dbReference>
<organism evidence="3">
    <name type="scientific">marine metagenome</name>
    <dbReference type="NCBI Taxonomy" id="408172"/>
    <lineage>
        <taxon>unclassified sequences</taxon>
        <taxon>metagenomes</taxon>
        <taxon>ecological metagenomes</taxon>
    </lineage>
</organism>
<feature type="domain" description="Glycosyl hydrolases family 2 sugar binding" evidence="2">
    <location>
        <begin position="38"/>
        <end position="107"/>
    </location>
</feature>